<comment type="catalytic activity">
    <reaction evidence="1">
        <text>L-aspartyl-tRNA(Asn) + L-glutamine + ATP + H2O = L-asparaginyl-tRNA(Asn) + L-glutamate + ADP + phosphate + 2 H(+)</text>
        <dbReference type="Rhea" id="RHEA:14513"/>
        <dbReference type="Rhea" id="RHEA-COMP:9674"/>
        <dbReference type="Rhea" id="RHEA-COMP:9677"/>
        <dbReference type="ChEBI" id="CHEBI:15377"/>
        <dbReference type="ChEBI" id="CHEBI:15378"/>
        <dbReference type="ChEBI" id="CHEBI:29985"/>
        <dbReference type="ChEBI" id="CHEBI:30616"/>
        <dbReference type="ChEBI" id="CHEBI:43474"/>
        <dbReference type="ChEBI" id="CHEBI:58359"/>
        <dbReference type="ChEBI" id="CHEBI:78515"/>
        <dbReference type="ChEBI" id="CHEBI:78516"/>
        <dbReference type="ChEBI" id="CHEBI:456216"/>
    </reaction>
</comment>
<dbReference type="EMBL" id="MGAI01000016">
    <property type="protein sequence ID" value="OGK45103.1"/>
    <property type="molecule type" value="Genomic_DNA"/>
</dbReference>
<dbReference type="GO" id="GO:0006450">
    <property type="term" value="P:regulation of translational fidelity"/>
    <property type="evidence" value="ECO:0007669"/>
    <property type="project" value="InterPro"/>
</dbReference>
<keyword evidence="1" id="KW-0067">ATP-binding</keyword>
<dbReference type="GO" id="GO:0050567">
    <property type="term" value="F:glutaminyl-tRNA synthase (glutamine-hydrolyzing) activity"/>
    <property type="evidence" value="ECO:0007669"/>
    <property type="project" value="UniProtKB-UniRule"/>
</dbReference>
<dbReference type="HAMAP" id="MF_00122">
    <property type="entry name" value="GatC"/>
    <property type="match status" value="1"/>
</dbReference>
<dbReference type="InterPro" id="IPR003837">
    <property type="entry name" value="GatC"/>
</dbReference>
<keyword evidence="1" id="KW-0436">Ligase</keyword>
<accession>A0A1F7INY5</accession>
<comment type="catalytic activity">
    <reaction evidence="1">
        <text>L-glutamyl-tRNA(Gln) + L-glutamine + ATP + H2O = L-glutaminyl-tRNA(Gln) + L-glutamate + ADP + phosphate + H(+)</text>
        <dbReference type="Rhea" id="RHEA:17521"/>
        <dbReference type="Rhea" id="RHEA-COMP:9681"/>
        <dbReference type="Rhea" id="RHEA-COMP:9684"/>
        <dbReference type="ChEBI" id="CHEBI:15377"/>
        <dbReference type="ChEBI" id="CHEBI:15378"/>
        <dbReference type="ChEBI" id="CHEBI:29985"/>
        <dbReference type="ChEBI" id="CHEBI:30616"/>
        <dbReference type="ChEBI" id="CHEBI:43474"/>
        <dbReference type="ChEBI" id="CHEBI:58359"/>
        <dbReference type="ChEBI" id="CHEBI:78520"/>
        <dbReference type="ChEBI" id="CHEBI:78521"/>
        <dbReference type="ChEBI" id="CHEBI:456216"/>
    </reaction>
</comment>
<dbReference type="InterPro" id="IPR036113">
    <property type="entry name" value="Asp/Glu-ADT_sf_sub_c"/>
</dbReference>
<protein>
    <recommendedName>
        <fullName evidence="1">Aspartyl/glutamyl-tRNA(Asn/Gln) amidotransferase subunit C</fullName>
        <shortName evidence="1">Asp/Glu-ADT subunit C</shortName>
        <ecNumber evidence="1">6.3.5.-</ecNumber>
    </recommendedName>
</protein>
<comment type="function">
    <text evidence="1">Allows the formation of correctly charged Asn-tRNA(Asn) or Gln-tRNA(Gln) through the transamidation of misacylated Asp-tRNA(Asn) or Glu-tRNA(Gln) in organisms which lack either or both of asparaginyl-tRNA or glutaminyl-tRNA synthetases. The reaction takes place in the presence of glutamine and ATP through an activated phospho-Asp-tRNA(Asn) or phospho-Glu-tRNA(Gln).</text>
</comment>
<organism evidence="2 3">
    <name type="scientific">Candidatus Roizmanbacteria bacterium RIFCSPLOWO2_01_FULL_37_16</name>
    <dbReference type="NCBI Taxonomy" id="1802058"/>
    <lineage>
        <taxon>Bacteria</taxon>
        <taxon>Candidatus Roizmaniibacteriota</taxon>
    </lineage>
</organism>
<dbReference type="PANTHER" id="PTHR15004:SF0">
    <property type="entry name" value="GLUTAMYL-TRNA(GLN) AMIDOTRANSFERASE SUBUNIT C, MITOCHONDRIAL"/>
    <property type="match status" value="1"/>
</dbReference>
<dbReference type="Gene3D" id="1.10.20.60">
    <property type="entry name" value="Glu-tRNAGln amidotransferase C subunit, N-terminal domain"/>
    <property type="match status" value="1"/>
</dbReference>
<evidence type="ECO:0000313" key="3">
    <source>
        <dbReference type="Proteomes" id="UP000178040"/>
    </source>
</evidence>
<comment type="similarity">
    <text evidence="1">Belongs to the GatC family.</text>
</comment>
<dbReference type="Pfam" id="PF02686">
    <property type="entry name" value="GatC"/>
    <property type="match status" value="1"/>
</dbReference>
<dbReference type="GO" id="GO:0006412">
    <property type="term" value="P:translation"/>
    <property type="evidence" value="ECO:0007669"/>
    <property type="project" value="UniProtKB-UniRule"/>
</dbReference>
<dbReference type="GO" id="GO:0070681">
    <property type="term" value="P:glutaminyl-tRNAGln biosynthesis via transamidation"/>
    <property type="evidence" value="ECO:0007669"/>
    <property type="project" value="TreeGrafter"/>
</dbReference>
<keyword evidence="1" id="KW-0648">Protein biosynthesis</keyword>
<dbReference type="PANTHER" id="PTHR15004">
    <property type="entry name" value="GLUTAMYL-TRNA(GLN) AMIDOTRANSFERASE SUBUNIT C, MITOCHONDRIAL"/>
    <property type="match status" value="1"/>
</dbReference>
<gene>
    <name evidence="1" type="primary">gatC</name>
    <name evidence="2" type="ORF">A3B40_05725</name>
</gene>
<dbReference type="SUPFAM" id="SSF141000">
    <property type="entry name" value="Glu-tRNAGln amidotransferase C subunit"/>
    <property type="match status" value="1"/>
</dbReference>
<dbReference type="EC" id="6.3.5.-" evidence="1"/>
<dbReference type="NCBIfam" id="TIGR00135">
    <property type="entry name" value="gatC"/>
    <property type="match status" value="1"/>
</dbReference>
<name>A0A1F7INY5_9BACT</name>
<reference evidence="2 3" key="1">
    <citation type="journal article" date="2016" name="Nat. Commun.">
        <title>Thousands of microbial genomes shed light on interconnected biogeochemical processes in an aquifer system.</title>
        <authorList>
            <person name="Anantharaman K."/>
            <person name="Brown C.T."/>
            <person name="Hug L.A."/>
            <person name="Sharon I."/>
            <person name="Castelle C.J."/>
            <person name="Probst A.J."/>
            <person name="Thomas B.C."/>
            <person name="Singh A."/>
            <person name="Wilkins M.J."/>
            <person name="Karaoz U."/>
            <person name="Brodie E.L."/>
            <person name="Williams K.H."/>
            <person name="Hubbard S.S."/>
            <person name="Banfield J.F."/>
        </authorList>
    </citation>
    <scope>NUCLEOTIDE SEQUENCE [LARGE SCALE GENOMIC DNA]</scope>
</reference>
<evidence type="ECO:0000313" key="2">
    <source>
        <dbReference type="EMBL" id="OGK45103.1"/>
    </source>
</evidence>
<dbReference type="Proteomes" id="UP000178040">
    <property type="component" value="Unassembled WGS sequence"/>
</dbReference>
<proteinExistence type="inferred from homology"/>
<evidence type="ECO:0000256" key="1">
    <source>
        <dbReference type="HAMAP-Rule" id="MF_00122"/>
    </source>
</evidence>
<dbReference type="AlphaFoldDB" id="A0A1F7INY5"/>
<comment type="subunit">
    <text evidence="1">Heterotrimer of A, B and C subunits.</text>
</comment>
<dbReference type="GO" id="GO:0005524">
    <property type="term" value="F:ATP binding"/>
    <property type="evidence" value="ECO:0007669"/>
    <property type="project" value="UniProtKB-KW"/>
</dbReference>
<dbReference type="GO" id="GO:0050566">
    <property type="term" value="F:asparaginyl-tRNA synthase (glutamine-hydrolyzing) activity"/>
    <property type="evidence" value="ECO:0007669"/>
    <property type="project" value="RHEA"/>
</dbReference>
<keyword evidence="1" id="KW-0547">Nucleotide-binding</keyword>
<sequence>MAKKTEITEEEVKHIASLARIILSQEEIKKYKEQLIRIFDYINQISLMKTKKVIETSHPTNITNIFREDEIDDSKILKQEEALSNAVKKKNGYFVVKAIF</sequence>
<comment type="caution">
    <text evidence="2">The sequence shown here is derived from an EMBL/GenBank/DDBJ whole genome shotgun (WGS) entry which is preliminary data.</text>
</comment>